<organism evidence="3 4">
    <name type="scientific">Methylomarinum roseum</name>
    <dbReference type="NCBI Taxonomy" id="3067653"/>
    <lineage>
        <taxon>Bacteria</taxon>
        <taxon>Pseudomonadati</taxon>
        <taxon>Pseudomonadota</taxon>
        <taxon>Gammaproteobacteria</taxon>
        <taxon>Methylococcales</taxon>
        <taxon>Methylococcaceae</taxon>
        <taxon>Methylomarinum</taxon>
    </lineage>
</organism>
<evidence type="ECO:0000313" key="4">
    <source>
        <dbReference type="Proteomes" id="UP001225378"/>
    </source>
</evidence>
<feature type="domain" description="RRXRR" evidence="2">
    <location>
        <begin position="7"/>
        <end position="54"/>
    </location>
</feature>
<dbReference type="InterPro" id="IPR025938">
    <property type="entry name" value="RRXRR_dom"/>
</dbReference>
<keyword evidence="3" id="KW-0614">Plasmid</keyword>
<gene>
    <name evidence="3" type="ORF">Q9L42_021285</name>
</gene>
<evidence type="ECO:0000259" key="2">
    <source>
        <dbReference type="Pfam" id="PF14239"/>
    </source>
</evidence>
<feature type="transmembrane region" description="Helical" evidence="1">
    <location>
        <begin position="25"/>
        <end position="43"/>
    </location>
</feature>
<proteinExistence type="predicted"/>
<dbReference type="Proteomes" id="UP001225378">
    <property type="component" value="Plasmid unnamed2"/>
</dbReference>
<protein>
    <submittedName>
        <fullName evidence="3">RRXRR domain-containing protein</fullName>
    </submittedName>
</protein>
<keyword evidence="1" id="KW-0472">Membrane</keyword>
<keyword evidence="1" id="KW-1133">Transmembrane helix</keyword>
<accession>A0AAU7P0R4</accession>
<evidence type="ECO:0000313" key="3">
    <source>
        <dbReference type="EMBL" id="XBS22842.1"/>
    </source>
</evidence>
<dbReference type="Pfam" id="PF14239">
    <property type="entry name" value="RRXRR"/>
    <property type="match status" value="1"/>
</dbReference>
<geneLocation type="plasmid" evidence="3 4">
    <name>unnamed2</name>
</geneLocation>
<keyword evidence="4" id="KW-1185">Reference proteome</keyword>
<dbReference type="KEGG" id="mech:Q9L42_021285"/>
<evidence type="ECO:0000256" key="1">
    <source>
        <dbReference type="SAM" id="Phobius"/>
    </source>
</evidence>
<dbReference type="EMBL" id="CP157744">
    <property type="protein sequence ID" value="XBS22842.1"/>
    <property type="molecule type" value="Genomic_DNA"/>
</dbReference>
<dbReference type="AlphaFoldDB" id="A0AAU7P0R4"/>
<name>A0AAU7P0R4_9GAMM</name>
<sequence length="89" mass="10045">MIGFDQSARARQLLDRRKRAKMFRLYPFTIILEGCAVGAVQAVEIKVDSGGRTTPGWTILRFYHGKIMKDIDKFMEDIGALSLLKRGGI</sequence>
<keyword evidence="1" id="KW-0812">Transmembrane</keyword>
<dbReference type="RefSeq" id="WP_305910445.1">
    <property type="nucleotide sequence ID" value="NZ_CP157744.1"/>
</dbReference>
<reference evidence="3 4" key="1">
    <citation type="journal article" date="2024" name="Microbiology">
        <title>Methylomarinum rosea sp. nov., a novel halophilic methanotrophic bacterium from the hypersaline Lake Elton.</title>
        <authorList>
            <person name="Suleimanov R.Z."/>
            <person name="Oshkin I.Y."/>
            <person name="Danilova O.V."/>
            <person name="Suzina N.E."/>
            <person name="Dedysh S.N."/>
        </authorList>
    </citation>
    <scope>NUCLEOTIDE SEQUENCE [LARGE SCALE GENOMIC DNA]</scope>
    <source>
        <strain evidence="3 4">Ch1-1</strain>
        <plasmid evidence="4">unnamed2</plasmid>
    </source>
</reference>